<proteinExistence type="inferred from homology"/>
<evidence type="ECO:0000256" key="6">
    <source>
        <dbReference type="SAM" id="MobiDB-lite"/>
    </source>
</evidence>
<accession>A0A8H7ATD8</accession>
<keyword evidence="2 7" id="KW-0812">Transmembrane</keyword>
<evidence type="ECO:0000256" key="5">
    <source>
        <dbReference type="ARBA" id="ARBA00038359"/>
    </source>
</evidence>
<evidence type="ECO:0000313" key="10">
    <source>
        <dbReference type="Proteomes" id="UP000596902"/>
    </source>
</evidence>
<feature type="compositionally biased region" description="Basic and acidic residues" evidence="6">
    <location>
        <begin position="379"/>
        <end position="411"/>
    </location>
</feature>
<comment type="subcellular location">
    <subcellularLocation>
        <location evidence="1">Membrane</location>
        <topology evidence="1">Multi-pass membrane protein</topology>
    </subcellularLocation>
</comment>
<evidence type="ECO:0000256" key="4">
    <source>
        <dbReference type="ARBA" id="ARBA00023136"/>
    </source>
</evidence>
<keyword evidence="10" id="KW-1185">Reference proteome</keyword>
<dbReference type="RefSeq" id="XP_038781354.1">
    <property type="nucleotide sequence ID" value="XM_038935983.1"/>
</dbReference>
<dbReference type="PANTHER" id="PTHR33048">
    <property type="entry name" value="PTH11-LIKE INTEGRAL MEMBRANE PROTEIN (AFU_ORTHOLOGUE AFUA_5G11245)"/>
    <property type="match status" value="1"/>
</dbReference>
<dbReference type="InterPro" id="IPR049326">
    <property type="entry name" value="Rhodopsin_dom_fungi"/>
</dbReference>
<evidence type="ECO:0000259" key="8">
    <source>
        <dbReference type="Pfam" id="PF20684"/>
    </source>
</evidence>
<dbReference type="Proteomes" id="UP000596902">
    <property type="component" value="Unassembled WGS sequence"/>
</dbReference>
<protein>
    <recommendedName>
        <fullName evidence="8">Rhodopsin domain-containing protein</fullName>
    </recommendedName>
</protein>
<evidence type="ECO:0000256" key="2">
    <source>
        <dbReference type="ARBA" id="ARBA00022692"/>
    </source>
</evidence>
<keyword evidence="4 7" id="KW-0472">Membrane</keyword>
<feature type="transmembrane region" description="Helical" evidence="7">
    <location>
        <begin position="179"/>
        <end position="201"/>
    </location>
</feature>
<feature type="region of interest" description="Disordered" evidence="6">
    <location>
        <begin position="364"/>
        <end position="417"/>
    </location>
</feature>
<gene>
    <name evidence="9" type="ORF">GT037_010936</name>
</gene>
<organism evidence="9 10">
    <name type="scientific">Alternaria burnsii</name>
    <dbReference type="NCBI Taxonomy" id="1187904"/>
    <lineage>
        <taxon>Eukaryota</taxon>
        <taxon>Fungi</taxon>
        <taxon>Dikarya</taxon>
        <taxon>Ascomycota</taxon>
        <taxon>Pezizomycotina</taxon>
        <taxon>Dothideomycetes</taxon>
        <taxon>Pleosporomycetidae</taxon>
        <taxon>Pleosporales</taxon>
        <taxon>Pleosporineae</taxon>
        <taxon>Pleosporaceae</taxon>
        <taxon>Alternaria</taxon>
        <taxon>Alternaria sect. Alternaria</taxon>
    </lineage>
</organism>
<dbReference type="GeneID" id="62209161"/>
<comment type="similarity">
    <text evidence="5">Belongs to the SAT4 family.</text>
</comment>
<dbReference type="InterPro" id="IPR052337">
    <property type="entry name" value="SAT4-like"/>
</dbReference>
<reference evidence="9" key="1">
    <citation type="submission" date="2020-01" db="EMBL/GenBank/DDBJ databases">
        <authorList>
            <person name="Feng Z.H.Z."/>
        </authorList>
    </citation>
    <scope>NUCLEOTIDE SEQUENCE</scope>
    <source>
        <strain evidence="9">CBS107.38</strain>
    </source>
</reference>
<dbReference type="Pfam" id="PF20684">
    <property type="entry name" value="Fung_rhodopsin"/>
    <property type="match status" value="1"/>
</dbReference>
<dbReference type="AlphaFoldDB" id="A0A8H7ATD8"/>
<reference evidence="9" key="2">
    <citation type="submission" date="2020-08" db="EMBL/GenBank/DDBJ databases">
        <title>Draft Genome Sequence of Cumin Blight Pathogen Alternaria burnsii.</title>
        <authorList>
            <person name="Feng Z."/>
        </authorList>
    </citation>
    <scope>NUCLEOTIDE SEQUENCE</scope>
    <source>
        <strain evidence="9">CBS107.38</strain>
    </source>
</reference>
<dbReference type="GO" id="GO:0016020">
    <property type="term" value="C:membrane"/>
    <property type="evidence" value="ECO:0007669"/>
    <property type="project" value="UniProtKB-SubCell"/>
</dbReference>
<name>A0A8H7ATD8_9PLEO</name>
<evidence type="ECO:0000256" key="1">
    <source>
        <dbReference type="ARBA" id="ARBA00004141"/>
    </source>
</evidence>
<comment type="caution">
    <text evidence="9">The sequence shown here is derived from an EMBL/GenBank/DDBJ whole genome shotgun (WGS) entry which is preliminary data.</text>
</comment>
<feature type="transmembrane region" description="Helical" evidence="7">
    <location>
        <begin position="213"/>
        <end position="234"/>
    </location>
</feature>
<feature type="transmembrane region" description="Helical" evidence="7">
    <location>
        <begin position="58"/>
        <end position="82"/>
    </location>
</feature>
<feature type="transmembrane region" description="Helical" evidence="7">
    <location>
        <begin position="131"/>
        <end position="154"/>
    </location>
</feature>
<feature type="transmembrane region" description="Helical" evidence="7">
    <location>
        <begin position="25"/>
        <end position="46"/>
    </location>
</feature>
<dbReference type="PANTHER" id="PTHR33048:SF163">
    <property type="entry name" value="INTEGRAL MEMBRANE PROTEIN (AFU_ORTHOLOGUE AFUA_8G05510)"/>
    <property type="match status" value="1"/>
</dbReference>
<evidence type="ECO:0000256" key="7">
    <source>
        <dbReference type="SAM" id="Phobius"/>
    </source>
</evidence>
<keyword evidence="3 7" id="KW-1133">Transmembrane helix</keyword>
<feature type="domain" description="Rhodopsin" evidence="8">
    <location>
        <begin position="40"/>
        <end position="276"/>
    </location>
</feature>
<feature type="transmembrane region" description="Helical" evidence="7">
    <location>
        <begin position="97"/>
        <end position="119"/>
    </location>
</feature>
<sequence>MAFDYFANPPPGIDLSESRTASNNAIGIVLFVLSFVFVALRLLTRLRLKREVLGLDDYLMFLGLALNAGNLACCIAGGFFGLGKHIWSLGPYEMRQITIITFAYVYIYTWSLCVIKFSILALYRRIFGMTWLGWFCVVLTAGYFITNHVVLPLYTRPLHYYWNQWYGGEGVVLVNEAKFYLGIGIINLFGDVCILTIPVQSVLKLNMGRSQKVAVILTFLLGSFVCFASLYRIITIVHLVRTTDISWAKSDVFIWSSVEPSVGIISGCLPTLRPLLLQVTDVLSRRLPSTLKGSHHVESPAHSLDPLETISKKRTRKIKVNNTLEGTTVTQTEIRIDRKLWMRSNKDHEPWGKSRLDEDEIGLTTTHVHGECPNAGRKASSEVRISESPPNDRRERGITLTREFEWDERKQSPVPRK</sequence>
<evidence type="ECO:0000313" key="9">
    <source>
        <dbReference type="EMBL" id="KAF7670972.1"/>
    </source>
</evidence>
<dbReference type="EMBL" id="JAAABM010000026">
    <property type="protein sequence ID" value="KAF7670972.1"/>
    <property type="molecule type" value="Genomic_DNA"/>
</dbReference>
<evidence type="ECO:0000256" key="3">
    <source>
        <dbReference type="ARBA" id="ARBA00022989"/>
    </source>
</evidence>